<keyword evidence="3" id="KW-0347">Helicase</keyword>
<dbReference type="SUPFAM" id="SSF52540">
    <property type="entry name" value="P-loop containing nucleoside triphosphate hydrolases"/>
    <property type="match status" value="1"/>
</dbReference>
<dbReference type="EMBL" id="CAJOBJ010385640">
    <property type="protein sequence ID" value="CAF5228903.1"/>
    <property type="molecule type" value="Genomic_DNA"/>
</dbReference>
<sequence length="107" mass="12367">PGDSVGYHIRLSAQLPRKNGSILFCTTGMLLKYIEKFTSFEHFSHIILDEIHERNIDMDFLLIFIKRLLKLRPNIKVILMSASIQAEKFSSYFENCPILSIPGNMYS</sequence>
<dbReference type="Gene3D" id="3.40.50.300">
    <property type="entry name" value="P-loop containing nucleotide triphosphate hydrolases"/>
    <property type="match status" value="1"/>
</dbReference>
<feature type="non-terminal residue" evidence="6">
    <location>
        <position position="107"/>
    </location>
</feature>
<feature type="domain" description="Helicase ATP-binding" evidence="5">
    <location>
        <begin position="1"/>
        <end position="102"/>
    </location>
</feature>
<comment type="caution">
    <text evidence="6">The sequence shown here is derived from an EMBL/GenBank/DDBJ whole genome shotgun (WGS) entry which is preliminary data.</text>
</comment>
<dbReference type="GO" id="GO:0002151">
    <property type="term" value="F:G-quadruplex RNA binding"/>
    <property type="evidence" value="ECO:0007669"/>
    <property type="project" value="TreeGrafter"/>
</dbReference>
<keyword evidence="2" id="KW-0378">Hydrolase</keyword>
<dbReference type="InterPro" id="IPR011545">
    <property type="entry name" value="DEAD/DEAH_box_helicase_dom"/>
</dbReference>
<name>A0A8S3KL89_9BILA</name>
<gene>
    <name evidence="6" type="ORF">GIL414_LOCUS88400</name>
</gene>
<reference evidence="6" key="1">
    <citation type="submission" date="2021-02" db="EMBL/GenBank/DDBJ databases">
        <authorList>
            <person name="Nowell W R."/>
        </authorList>
    </citation>
    <scope>NUCLEOTIDE SEQUENCE</scope>
</reference>
<evidence type="ECO:0000313" key="7">
    <source>
        <dbReference type="Proteomes" id="UP000681720"/>
    </source>
</evidence>
<proteinExistence type="predicted"/>
<dbReference type="GO" id="GO:0003724">
    <property type="term" value="F:RNA helicase activity"/>
    <property type="evidence" value="ECO:0007669"/>
    <property type="project" value="TreeGrafter"/>
</dbReference>
<organism evidence="6 7">
    <name type="scientific">Rotaria magnacalcarata</name>
    <dbReference type="NCBI Taxonomy" id="392030"/>
    <lineage>
        <taxon>Eukaryota</taxon>
        <taxon>Metazoa</taxon>
        <taxon>Spiralia</taxon>
        <taxon>Gnathifera</taxon>
        <taxon>Rotifera</taxon>
        <taxon>Eurotatoria</taxon>
        <taxon>Bdelloidea</taxon>
        <taxon>Philodinida</taxon>
        <taxon>Philodinidae</taxon>
        <taxon>Rotaria</taxon>
    </lineage>
</organism>
<dbReference type="GO" id="GO:0016787">
    <property type="term" value="F:hydrolase activity"/>
    <property type="evidence" value="ECO:0007669"/>
    <property type="project" value="UniProtKB-KW"/>
</dbReference>
<dbReference type="CDD" id="cd17917">
    <property type="entry name" value="DEXHc_RHA-like"/>
    <property type="match status" value="1"/>
</dbReference>
<keyword evidence="4" id="KW-0067">ATP-binding</keyword>
<evidence type="ECO:0000256" key="3">
    <source>
        <dbReference type="ARBA" id="ARBA00022806"/>
    </source>
</evidence>
<dbReference type="PANTHER" id="PTHR18934:SF237">
    <property type="entry name" value="ATP-DEPENDENT DNA_RNA HELICASE DHX36"/>
    <property type="match status" value="1"/>
</dbReference>
<dbReference type="PANTHER" id="PTHR18934">
    <property type="entry name" value="ATP-DEPENDENT RNA HELICASE"/>
    <property type="match status" value="1"/>
</dbReference>
<dbReference type="InterPro" id="IPR002464">
    <property type="entry name" value="DNA/RNA_helicase_DEAH_CS"/>
</dbReference>
<evidence type="ECO:0000259" key="5">
    <source>
        <dbReference type="PROSITE" id="PS51192"/>
    </source>
</evidence>
<evidence type="ECO:0000256" key="1">
    <source>
        <dbReference type="ARBA" id="ARBA00022741"/>
    </source>
</evidence>
<dbReference type="Pfam" id="PF00270">
    <property type="entry name" value="DEAD"/>
    <property type="match status" value="1"/>
</dbReference>
<protein>
    <recommendedName>
        <fullName evidence="5">Helicase ATP-binding domain-containing protein</fullName>
    </recommendedName>
</protein>
<evidence type="ECO:0000256" key="2">
    <source>
        <dbReference type="ARBA" id="ARBA00022801"/>
    </source>
</evidence>
<dbReference type="AlphaFoldDB" id="A0A8S3KL89"/>
<dbReference type="Proteomes" id="UP000681720">
    <property type="component" value="Unassembled WGS sequence"/>
</dbReference>
<keyword evidence="1" id="KW-0547">Nucleotide-binding</keyword>
<dbReference type="PROSITE" id="PS00690">
    <property type="entry name" value="DEAH_ATP_HELICASE"/>
    <property type="match status" value="1"/>
</dbReference>
<dbReference type="GO" id="GO:0005634">
    <property type="term" value="C:nucleus"/>
    <property type="evidence" value="ECO:0007669"/>
    <property type="project" value="TreeGrafter"/>
</dbReference>
<dbReference type="InterPro" id="IPR027417">
    <property type="entry name" value="P-loop_NTPase"/>
</dbReference>
<accession>A0A8S3KL89</accession>
<dbReference type="GO" id="GO:0005737">
    <property type="term" value="C:cytoplasm"/>
    <property type="evidence" value="ECO:0007669"/>
    <property type="project" value="TreeGrafter"/>
</dbReference>
<dbReference type="PROSITE" id="PS51192">
    <property type="entry name" value="HELICASE_ATP_BIND_1"/>
    <property type="match status" value="1"/>
</dbReference>
<evidence type="ECO:0000256" key="4">
    <source>
        <dbReference type="ARBA" id="ARBA00022840"/>
    </source>
</evidence>
<dbReference type="GO" id="GO:0003678">
    <property type="term" value="F:DNA helicase activity"/>
    <property type="evidence" value="ECO:0007669"/>
    <property type="project" value="TreeGrafter"/>
</dbReference>
<evidence type="ECO:0000313" key="6">
    <source>
        <dbReference type="EMBL" id="CAF5228903.1"/>
    </source>
</evidence>
<feature type="non-terminal residue" evidence="6">
    <location>
        <position position="1"/>
    </location>
</feature>
<dbReference type="InterPro" id="IPR014001">
    <property type="entry name" value="Helicase_ATP-bd"/>
</dbReference>
<dbReference type="GO" id="GO:0005524">
    <property type="term" value="F:ATP binding"/>
    <property type="evidence" value="ECO:0007669"/>
    <property type="project" value="UniProtKB-KW"/>
</dbReference>